<keyword evidence="1 4" id="KW-0808">Transferase</keyword>
<organism evidence="4 5">
    <name type="scientific">Vibrio aerogenes CECT 7868</name>
    <dbReference type="NCBI Taxonomy" id="1216006"/>
    <lineage>
        <taxon>Bacteria</taxon>
        <taxon>Pseudomonadati</taxon>
        <taxon>Pseudomonadota</taxon>
        <taxon>Gammaproteobacteria</taxon>
        <taxon>Vibrionales</taxon>
        <taxon>Vibrionaceae</taxon>
        <taxon>Vibrio</taxon>
    </lineage>
</organism>
<dbReference type="InterPro" id="IPR037359">
    <property type="entry name" value="NST/OST"/>
</dbReference>
<keyword evidence="5" id="KW-1185">Reference proteome</keyword>
<evidence type="ECO:0000259" key="3">
    <source>
        <dbReference type="Pfam" id="PF00685"/>
    </source>
</evidence>
<accession>A0A1M5ZCG8</accession>
<gene>
    <name evidence="4" type="ORF">VA7868_02554</name>
</gene>
<dbReference type="STRING" id="1216006.VA7868_02554"/>
<dbReference type="Gene3D" id="3.40.50.300">
    <property type="entry name" value="P-loop containing nucleotide triphosphate hydrolases"/>
    <property type="match status" value="1"/>
</dbReference>
<dbReference type="SUPFAM" id="SSF52540">
    <property type="entry name" value="P-loop containing nucleoside triphosphate hydrolases"/>
    <property type="match status" value="1"/>
</dbReference>
<dbReference type="InterPro" id="IPR027417">
    <property type="entry name" value="P-loop_NTPase"/>
</dbReference>
<evidence type="ECO:0000313" key="4">
    <source>
        <dbReference type="EMBL" id="SHI21869.1"/>
    </source>
</evidence>
<dbReference type="OrthoDB" id="9075305at2"/>
<dbReference type="PANTHER" id="PTHR10605">
    <property type="entry name" value="HEPARAN SULFATE SULFOTRANSFERASE"/>
    <property type="match status" value="1"/>
</dbReference>
<feature type="domain" description="Sulfotransferase" evidence="3">
    <location>
        <begin position="5"/>
        <end position="209"/>
    </location>
</feature>
<dbReference type="PANTHER" id="PTHR10605:SF56">
    <property type="entry name" value="BIFUNCTIONAL HEPARAN SULFATE N-DEACETYLASE_N-SULFOTRANSFERASE"/>
    <property type="match status" value="1"/>
</dbReference>
<sequence>MKRPNLYILGGQKCGTSALAHFLAQHPDIYLPKRKEAHIFDHPDIEPTDFGQLDLAYQDFFADSRSETYACDATPIYGYWSELLTLIANYSPDTKVIFMVRDPVERAVSQYMMETNRGDESLPMLRAFLKESDRLSMAYDSRREWTSPARWASYLERGRFQQQVEAIYAAFSRENVLILHNDDLRYSHHDTMRSICAFLNIPYYETEPEAVFSGSYRKKNLTDCLARAYARWKLKDEIQFVRQFRQSDIK</sequence>
<evidence type="ECO:0000256" key="1">
    <source>
        <dbReference type="ARBA" id="ARBA00022679"/>
    </source>
</evidence>
<dbReference type="AlphaFoldDB" id="A0A1M5ZCG8"/>
<keyword evidence="2" id="KW-0325">Glycoprotein</keyword>
<dbReference type="Proteomes" id="UP000184608">
    <property type="component" value="Unassembled WGS sequence"/>
</dbReference>
<name>A0A1M5ZCG8_9VIBR</name>
<dbReference type="EMBL" id="FQXZ01000027">
    <property type="protein sequence ID" value="SHI21869.1"/>
    <property type="molecule type" value="Genomic_DNA"/>
</dbReference>
<evidence type="ECO:0000313" key="5">
    <source>
        <dbReference type="Proteomes" id="UP000184608"/>
    </source>
</evidence>
<dbReference type="GO" id="GO:0008146">
    <property type="term" value="F:sulfotransferase activity"/>
    <property type="evidence" value="ECO:0007669"/>
    <property type="project" value="InterPro"/>
</dbReference>
<dbReference type="Pfam" id="PF00685">
    <property type="entry name" value="Sulfotransfer_1"/>
    <property type="match status" value="1"/>
</dbReference>
<dbReference type="RefSeq" id="WP_073604213.1">
    <property type="nucleotide sequence ID" value="NZ_FQXZ01000027.1"/>
</dbReference>
<dbReference type="InterPro" id="IPR000863">
    <property type="entry name" value="Sulfotransferase_dom"/>
</dbReference>
<proteinExistence type="predicted"/>
<evidence type="ECO:0000256" key="2">
    <source>
        <dbReference type="ARBA" id="ARBA00023180"/>
    </source>
</evidence>
<reference evidence="4 5" key="1">
    <citation type="submission" date="2016-11" db="EMBL/GenBank/DDBJ databases">
        <authorList>
            <person name="Jaros S."/>
            <person name="Januszkiewicz K."/>
            <person name="Wedrychowicz H."/>
        </authorList>
    </citation>
    <scope>NUCLEOTIDE SEQUENCE [LARGE SCALE GENOMIC DNA]</scope>
    <source>
        <strain evidence="4 5">CECT 7868</strain>
    </source>
</reference>
<protein>
    <submittedName>
        <fullName evidence="4">Sulfotransferase domain protein</fullName>
    </submittedName>
</protein>